<dbReference type="EMBL" id="PYBW01000404">
    <property type="protein sequence ID" value="PYC60822.1"/>
    <property type="molecule type" value="Genomic_DNA"/>
</dbReference>
<evidence type="ECO:0000313" key="1">
    <source>
        <dbReference type="EMBL" id="PYC60822.1"/>
    </source>
</evidence>
<proteinExistence type="predicted"/>
<gene>
    <name evidence="1" type="ORF">C7C46_33910</name>
</gene>
<feature type="non-terminal residue" evidence="1">
    <location>
        <position position="83"/>
    </location>
</feature>
<evidence type="ECO:0008006" key="3">
    <source>
        <dbReference type="Google" id="ProtNLM"/>
    </source>
</evidence>
<evidence type="ECO:0000313" key="2">
    <source>
        <dbReference type="Proteomes" id="UP000248039"/>
    </source>
</evidence>
<dbReference type="OrthoDB" id="9815222at2"/>
<sequence length="83" mass="8497">AGRLSDALGTPLPVGVPEAFTEPVKDPLGDLLARFARTNGPFTAQRAGARFGLGTAVVTGTLQRLTAAGRLVHGEFRPVEAGG</sequence>
<keyword evidence="2" id="KW-1185">Reference proteome</keyword>
<dbReference type="AlphaFoldDB" id="A0A2V4MRS5"/>
<protein>
    <recommendedName>
        <fullName evidence="3">Selenocysteine-specific translation elongation factor</fullName>
    </recommendedName>
</protein>
<comment type="caution">
    <text evidence="1">The sequence shown here is derived from an EMBL/GenBank/DDBJ whole genome shotgun (WGS) entry which is preliminary data.</text>
</comment>
<reference evidence="1 2" key="1">
    <citation type="submission" date="2018-03" db="EMBL/GenBank/DDBJ databases">
        <title>Bioinformatic expansion and discovery of thiopeptide antibiotics.</title>
        <authorList>
            <person name="Schwalen C.J."/>
            <person name="Hudson G.A."/>
            <person name="Mitchell D.A."/>
        </authorList>
    </citation>
    <scope>NUCLEOTIDE SEQUENCE [LARGE SCALE GENOMIC DNA]</scope>
    <source>
        <strain evidence="1 2">ATCC 21389</strain>
    </source>
</reference>
<organism evidence="1 2">
    <name type="scientific">Streptomyces tateyamensis</name>
    <dbReference type="NCBI Taxonomy" id="565073"/>
    <lineage>
        <taxon>Bacteria</taxon>
        <taxon>Bacillati</taxon>
        <taxon>Actinomycetota</taxon>
        <taxon>Actinomycetes</taxon>
        <taxon>Kitasatosporales</taxon>
        <taxon>Streptomycetaceae</taxon>
        <taxon>Streptomyces</taxon>
    </lineage>
</organism>
<dbReference type="RefSeq" id="WP_146259364.1">
    <property type="nucleotide sequence ID" value="NZ_PYBW01000404.1"/>
</dbReference>
<name>A0A2V4MRS5_9ACTN</name>
<feature type="non-terminal residue" evidence="1">
    <location>
        <position position="1"/>
    </location>
</feature>
<dbReference type="Proteomes" id="UP000248039">
    <property type="component" value="Unassembled WGS sequence"/>
</dbReference>
<accession>A0A2V4MRS5</accession>